<organism evidence="2 3">
    <name type="scientific">Lacticaseibacillus baoqingensis</name>
    <dbReference type="NCBI Taxonomy" id="2486013"/>
    <lineage>
        <taxon>Bacteria</taxon>
        <taxon>Bacillati</taxon>
        <taxon>Bacillota</taxon>
        <taxon>Bacilli</taxon>
        <taxon>Lactobacillales</taxon>
        <taxon>Lactobacillaceae</taxon>
        <taxon>Lacticaseibacillus</taxon>
    </lineage>
</organism>
<dbReference type="Proteomes" id="UP001597252">
    <property type="component" value="Unassembled WGS sequence"/>
</dbReference>
<proteinExistence type="predicted"/>
<protein>
    <submittedName>
        <fullName evidence="2">Crp/Fnr family transcriptional regulator</fullName>
    </submittedName>
</protein>
<keyword evidence="3" id="KW-1185">Reference proteome</keyword>
<comment type="caution">
    <text evidence="2">The sequence shown here is derived from an EMBL/GenBank/DDBJ whole genome shotgun (WGS) entry which is preliminary data.</text>
</comment>
<dbReference type="RefSeq" id="WP_125754382.1">
    <property type="nucleotide sequence ID" value="NZ_JBHTON010000008.1"/>
</dbReference>
<gene>
    <name evidence="2" type="ORF">ACFQ5J_04210</name>
</gene>
<dbReference type="CDD" id="cd00038">
    <property type="entry name" value="CAP_ED"/>
    <property type="match status" value="1"/>
</dbReference>
<dbReference type="InterPro" id="IPR014710">
    <property type="entry name" value="RmlC-like_jellyroll"/>
</dbReference>
<evidence type="ECO:0000259" key="1">
    <source>
        <dbReference type="PROSITE" id="PS50042"/>
    </source>
</evidence>
<dbReference type="Pfam" id="PF00027">
    <property type="entry name" value="cNMP_binding"/>
    <property type="match status" value="1"/>
</dbReference>
<dbReference type="PROSITE" id="PS50042">
    <property type="entry name" value="CNMP_BINDING_3"/>
    <property type="match status" value="1"/>
</dbReference>
<dbReference type="InterPro" id="IPR000595">
    <property type="entry name" value="cNMP-bd_dom"/>
</dbReference>
<dbReference type="SUPFAM" id="SSF51206">
    <property type="entry name" value="cAMP-binding domain-like"/>
    <property type="match status" value="1"/>
</dbReference>
<evidence type="ECO:0000313" key="3">
    <source>
        <dbReference type="Proteomes" id="UP001597252"/>
    </source>
</evidence>
<reference evidence="3" key="1">
    <citation type="journal article" date="2019" name="Int. J. Syst. Evol. Microbiol.">
        <title>The Global Catalogue of Microorganisms (GCM) 10K type strain sequencing project: providing services to taxonomists for standard genome sequencing and annotation.</title>
        <authorList>
            <consortium name="The Broad Institute Genomics Platform"/>
            <consortium name="The Broad Institute Genome Sequencing Center for Infectious Disease"/>
            <person name="Wu L."/>
            <person name="Ma J."/>
        </authorList>
    </citation>
    <scope>NUCLEOTIDE SEQUENCE [LARGE SCALE GENOMIC DNA]</scope>
    <source>
        <strain evidence="3">CCM 8903</strain>
    </source>
</reference>
<accession>A0ABW4E791</accession>
<evidence type="ECO:0000313" key="2">
    <source>
        <dbReference type="EMBL" id="MFD1484435.1"/>
    </source>
</evidence>
<dbReference type="Gene3D" id="2.60.120.10">
    <property type="entry name" value="Jelly Rolls"/>
    <property type="match status" value="1"/>
</dbReference>
<dbReference type="InterPro" id="IPR018490">
    <property type="entry name" value="cNMP-bd_dom_sf"/>
</dbReference>
<feature type="domain" description="Cyclic nucleotide-binding" evidence="1">
    <location>
        <begin position="25"/>
        <end position="102"/>
    </location>
</feature>
<dbReference type="EMBL" id="JBHTON010000008">
    <property type="protein sequence ID" value="MFD1484435.1"/>
    <property type="molecule type" value="Genomic_DNA"/>
</dbReference>
<name>A0ABW4E791_9LACO</name>
<sequence>MTLQDYYDHFKQIGHQKNVARNTDLLREGDVATQLYFVEQGAVRMWHNDDGRDITVQFFFEGQVVSSFESFYLKKPSLFTLTTIEPTTLTVVDGAALRQALGADPKLMAVFTDYVCHRFIDYTQYFLNRIQDSPEARYRTLLASDPKLVARVPKYELATYLGITPVSLSRIRNRVKKEARP</sequence>